<evidence type="ECO:0000256" key="5">
    <source>
        <dbReference type="ARBA" id="ARBA00022741"/>
    </source>
</evidence>
<sequence length="455" mass="51996">MLSKSRNMFEKSGYQEMIGKRHMSFCGIWDYPEVIDKWANKNITVRYVVTKVCFDQSPESQFPSETYQSYAQYFNQRYSQKIVNMNQPLIEVRAISSKINCLLPRGKSRHGPGRRRKDEEDFEETLVPELCSLLTFPAVYMLKVTLLPSVLHRLHYLLLAEELRQKISVEVGLGQLELNCDSEWEPLKIDTTALQDQNCDVVQSTVKISDMLDFSIQAITKERYPWGDEKEPVDIEKNLNVEVKELNKAIKIDSLDNPVKLSDNLTLHKSRESQAIGPQQCEILQAITGITANDIVNYERLETLGDSFLKFAVSLSLFINFKGIDEGKLTQVKSKIIGNRNFGLEDRHGDRCDNRMHAVYYGQAQAWTMMKGRDVMDEELLRTVKQLHRNLVQNVGLLKLDKMLKGSAAVAQPILAYNTVQIAAEVTTLEVMQTWQQPKSLLSPDLVLQGARKST</sequence>
<keyword evidence="12" id="KW-1185">Reference proteome</keyword>
<dbReference type="EMBL" id="JBFDAA010000006">
    <property type="protein sequence ID" value="KAL1131764.1"/>
    <property type="molecule type" value="Genomic_DNA"/>
</dbReference>
<evidence type="ECO:0000256" key="4">
    <source>
        <dbReference type="ARBA" id="ARBA00022737"/>
    </source>
</evidence>
<dbReference type="PANTHER" id="PTHR14950">
    <property type="entry name" value="DICER-RELATED"/>
    <property type="match status" value="1"/>
</dbReference>
<feature type="domain" description="RNase III" evidence="9">
    <location>
        <begin position="285"/>
        <end position="342"/>
    </location>
</feature>
<evidence type="ECO:0000256" key="6">
    <source>
        <dbReference type="ARBA" id="ARBA00022759"/>
    </source>
</evidence>
<dbReference type="SUPFAM" id="SSF69065">
    <property type="entry name" value="RNase III domain-like"/>
    <property type="match status" value="1"/>
</dbReference>
<keyword evidence="4" id="KW-0677">Repeat</keyword>
<dbReference type="AlphaFoldDB" id="A0ABD0YML9"/>
<keyword evidence="8" id="KW-0464">Manganese</keyword>
<evidence type="ECO:0000313" key="11">
    <source>
        <dbReference type="EMBL" id="KAL1131764.1"/>
    </source>
</evidence>
<evidence type="ECO:0000256" key="8">
    <source>
        <dbReference type="ARBA" id="ARBA00023211"/>
    </source>
</evidence>
<dbReference type="Proteomes" id="UP001558652">
    <property type="component" value="Unassembled WGS sequence"/>
</dbReference>
<dbReference type="PROSITE" id="PS50821">
    <property type="entry name" value="PAZ"/>
    <property type="match status" value="1"/>
</dbReference>
<dbReference type="Gene3D" id="1.10.1520.10">
    <property type="entry name" value="Ribonuclease III domain"/>
    <property type="match status" value="1"/>
</dbReference>
<dbReference type="InterPro" id="IPR000999">
    <property type="entry name" value="RNase_III_dom"/>
</dbReference>
<accession>A0ABD0YML9</accession>
<dbReference type="SMART" id="SM00949">
    <property type="entry name" value="PAZ"/>
    <property type="match status" value="1"/>
</dbReference>
<dbReference type="GO" id="GO:0004519">
    <property type="term" value="F:endonuclease activity"/>
    <property type="evidence" value="ECO:0007669"/>
    <property type="project" value="UniProtKB-KW"/>
</dbReference>
<organism evidence="11 12">
    <name type="scientific">Ranatra chinensis</name>
    <dbReference type="NCBI Taxonomy" id="642074"/>
    <lineage>
        <taxon>Eukaryota</taxon>
        <taxon>Metazoa</taxon>
        <taxon>Ecdysozoa</taxon>
        <taxon>Arthropoda</taxon>
        <taxon>Hexapoda</taxon>
        <taxon>Insecta</taxon>
        <taxon>Pterygota</taxon>
        <taxon>Neoptera</taxon>
        <taxon>Paraneoptera</taxon>
        <taxon>Hemiptera</taxon>
        <taxon>Heteroptera</taxon>
        <taxon>Panheteroptera</taxon>
        <taxon>Nepomorpha</taxon>
        <taxon>Nepidae</taxon>
        <taxon>Ranatrinae</taxon>
        <taxon>Ranatra</taxon>
    </lineage>
</organism>
<evidence type="ECO:0000256" key="1">
    <source>
        <dbReference type="ARBA" id="ARBA00001936"/>
    </source>
</evidence>
<dbReference type="PROSITE" id="PS50142">
    <property type="entry name" value="RNASE_3_2"/>
    <property type="match status" value="1"/>
</dbReference>
<reference evidence="11 12" key="1">
    <citation type="submission" date="2024-07" db="EMBL/GenBank/DDBJ databases">
        <title>Chromosome-level genome assembly of the water stick insect Ranatra chinensis (Heteroptera: Nepidae).</title>
        <authorList>
            <person name="Liu X."/>
        </authorList>
    </citation>
    <scope>NUCLEOTIDE SEQUENCE [LARGE SCALE GENOMIC DNA]</scope>
    <source>
        <strain evidence="11">Cailab_2021Rc</strain>
        <tissue evidence="11">Muscle</tissue>
    </source>
</reference>
<dbReference type="SUPFAM" id="SSF101690">
    <property type="entry name" value="PAZ domain"/>
    <property type="match status" value="1"/>
</dbReference>
<evidence type="ECO:0000259" key="9">
    <source>
        <dbReference type="PROSITE" id="PS50142"/>
    </source>
</evidence>
<dbReference type="InterPro" id="IPR036085">
    <property type="entry name" value="PAZ_dom_sf"/>
</dbReference>
<evidence type="ECO:0000313" key="12">
    <source>
        <dbReference type="Proteomes" id="UP001558652"/>
    </source>
</evidence>
<evidence type="ECO:0000256" key="3">
    <source>
        <dbReference type="ARBA" id="ARBA00022722"/>
    </source>
</evidence>
<name>A0ABD0YML9_9HEMI</name>
<dbReference type="Gene3D" id="2.170.260.10">
    <property type="entry name" value="paz domain"/>
    <property type="match status" value="1"/>
</dbReference>
<dbReference type="InterPro" id="IPR036389">
    <property type="entry name" value="RNase_III_sf"/>
</dbReference>
<dbReference type="Pfam" id="PF02170">
    <property type="entry name" value="PAZ"/>
    <property type="match status" value="1"/>
</dbReference>
<keyword evidence="3" id="KW-0540">Nuclease</keyword>
<dbReference type="GO" id="GO:0000166">
    <property type="term" value="F:nucleotide binding"/>
    <property type="evidence" value="ECO:0007669"/>
    <property type="project" value="UniProtKB-KW"/>
</dbReference>
<evidence type="ECO:0000256" key="2">
    <source>
        <dbReference type="ARBA" id="ARBA00001946"/>
    </source>
</evidence>
<proteinExistence type="predicted"/>
<dbReference type="Pfam" id="PF00636">
    <property type="entry name" value="Ribonuclease_3"/>
    <property type="match status" value="1"/>
</dbReference>
<keyword evidence="7" id="KW-0378">Hydrolase</keyword>
<protein>
    <submittedName>
        <fullName evidence="11">Uncharacterized protein</fullName>
    </submittedName>
</protein>
<dbReference type="GO" id="GO:0016787">
    <property type="term" value="F:hydrolase activity"/>
    <property type="evidence" value="ECO:0007669"/>
    <property type="project" value="UniProtKB-KW"/>
</dbReference>
<keyword evidence="5" id="KW-0547">Nucleotide-binding</keyword>
<dbReference type="InterPro" id="IPR003100">
    <property type="entry name" value="PAZ_dom"/>
</dbReference>
<evidence type="ECO:0000259" key="10">
    <source>
        <dbReference type="PROSITE" id="PS50821"/>
    </source>
</evidence>
<evidence type="ECO:0000256" key="7">
    <source>
        <dbReference type="ARBA" id="ARBA00022801"/>
    </source>
</evidence>
<gene>
    <name evidence="11" type="ORF">AAG570_011377</name>
</gene>
<dbReference type="PANTHER" id="PTHR14950:SF36">
    <property type="entry name" value="ENDORIBONUCLEASE DCR-2"/>
    <property type="match status" value="1"/>
</dbReference>
<feature type="domain" description="PAZ" evidence="10">
    <location>
        <begin position="1"/>
        <end position="135"/>
    </location>
</feature>
<keyword evidence="6" id="KW-0255">Endonuclease</keyword>
<comment type="cofactor">
    <cofactor evidence="1">
        <name>Mn(2+)</name>
        <dbReference type="ChEBI" id="CHEBI:29035"/>
    </cofactor>
</comment>
<comment type="cofactor">
    <cofactor evidence="2">
        <name>Mg(2+)</name>
        <dbReference type="ChEBI" id="CHEBI:18420"/>
    </cofactor>
</comment>
<comment type="caution">
    <text evidence="11">The sequence shown here is derived from an EMBL/GenBank/DDBJ whole genome shotgun (WGS) entry which is preliminary data.</text>
</comment>
<dbReference type="CDD" id="cd00593">
    <property type="entry name" value="RIBOc"/>
    <property type="match status" value="1"/>
</dbReference>